<protein>
    <submittedName>
        <fullName evidence="3">Glycosyltransferase family 4 protein</fullName>
    </submittedName>
</protein>
<evidence type="ECO:0000313" key="3">
    <source>
        <dbReference type="EMBL" id="HIK00702.1"/>
    </source>
</evidence>
<feature type="domain" description="Glycosyl transferase family 1" evidence="2">
    <location>
        <begin position="159"/>
        <end position="308"/>
    </location>
</feature>
<accession>A0A832V4C3</accession>
<dbReference type="CDD" id="cd03801">
    <property type="entry name" value="GT4_PimA-like"/>
    <property type="match status" value="1"/>
</dbReference>
<dbReference type="InterPro" id="IPR001296">
    <property type="entry name" value="Glyco_trans_1"/>
</dbReference>
<dbReference type="PANTHER" id="PTHR12526">
    <property type="entry name" value="GLYCOSYLTRANSFERASE"/>
    <property type="match status" value="1"/>
</dbReference>
<evidence type="ECO:0000256" key="1">
    <source>
        <dbReference type="SAM" id="Phobius"/>
    </source>
</evidence>
<proteinExistence type="predicted"/>
<keyword evidence="4" id="KW-1185">Reference proteome</keyword>
<sequence>MKKKILLVAQNLDDMILDDSKILKKYFDVDILIIKSGAQMVAKLGKLIEKIRKADLCLVWFATSYAFFTTMFAKLFGKPTVLVVGGYDVVKVPEIGYGLAAHPIKRIFPIFALQWADAVLPFSEDSEAQMLKNFDLDSDKVRTIHLGVNPVALKKYKKKKGNTAVTVGVMTKSNLTRKGLEVFVRAAKYLPDVKFVLIGDAPDKATSEYLKNIATPNVHLKNLGYNTEKIVQELSKAKVYVQVSYHEGFGRAMAEAMCQECVPVVSARGAIPEVVLNTGFYVHKLGNPQEVAEKIRMAIKSKLGKKARKQAMQFTLEKREKALIEVVNNLLTKYEGKK</sequence>
<dbReference type="Proteomes" id="UP000646946">
    <property type="component" value="Unassembled WGS sequence"/>
</dbReference>
<dbReference type="Gene3D" id="3.40.50.2000">
    <property type="entry name" value="Glycogen Phosphorylase B"/>
    <property type="match status" value="2"/>
</dbReference>
<keyword evidence="1" id="KW-0472">Membrane</keyword>
<dbReference type="GO" id="GO:0016757">
    <property type="term" value="F:glycosyltransferase activity"/>
    <property type="evidence" value="ECO:0007669"/>
    <property type="project" value="InterPro"/>
</dbReference>
<dbReference type="SUPFAM" id="SSF53756">
    <property type="entry name" value="UDP-Glycosyltransferase/glycogen phosphorylase"/>
    <property type="match status" value="1"/>
</dbReference>
<name>A0A832V4C3_9ARCH</name>
<dbReference type="Pfam" id="PF00534">
    <property type="entry name" value="Glycos_transf_1"/>
    <property type="match status" value="1"/>
</dbReference>
<organism evidence="3 4">
    <name type="scientific">Candidatus Naiadarchaeum limnaeum</name>
    <dbReference type="NCBI Taxonomy" id="2756139"/>
    <lineage>
        <taxon>Archaea</taxon>
        <taxon>Candidatus Undinarchaeota</taxon>
        <taxon>Candidatus Undinarchaeia</taxon>
        <taxon>Candidatus Naiadarchaeales</taxon>
        <taxon>Candidatus Naiadarchaeaceae</taxon>
        <taxon>Candidatus Naiadarchaeum</taxon>
    </lineage>
</organism>
<reference evidence="3 4" key="1">
    <citation type="journal article" name="Nat. Commun.">
        <title>Undinarchaeota illuminate DPANN phylogeny and the impact of gene transfer on archaeal evolution.</title>
        <authorList>
            <person name="Dombrowski N."/>
            <person name="Williams T.A."/>
            <person name="Sun J."/>
            <person name="Woodcroft B.J."/>
            <person name="Lee J.H."/>
            <person name="Minh B.Q."/>
            <person name="Rinke C."/>
            <person name="Spang A."/>
        </authorList>
    </citation>
    <scope>NUCLEOTIDE SEQUENCE [LARGE SCALE GENOMIC DNA]</scope>
    <source>
        <strain evidence="3">MAG_bin1129</strain>
    </source>
</reference>
<evidence type="ECO:0000259" key="2">
    <source>
        <dbReference type="Pfam" id="PF00534"/>
    </source>
</evidence>
<gene>
    <name evidence="3" type="ORF">H1016_04130</name>
</gene>
<comment type="caution">
    <text evidence="3">The sequence shown here is derived from an EMBL/GenBank/DDBJ whole genome shotgun (WGS) entry which is preliminary data.</text>
</comment>
<evidence type="ECO:0000313" key="4">
    <source>
        <dbReference type="Proteomes" id="UP000646946"/>
    </source>
</evidence>
<feature type="transmembrane region" description="Helical" evidence="1">
    <location>
        <begin position="56"/>
        <end position="76"/>
    </location>
</feature>
<keyword evidence="1" id="KW-1133">Transmembrane helix</keyword>
<dbReference type="EMBL" id="DVAB01000033">
    <property type="protein sequence ID" value="HIK00702.1"/>
    <property type="molecule type" value="Genomic_DNA"/>
</dbReference>
<keyword evidence="1" id="KW-0812">Transmembrane</keyword>
<dbReference type="AlphaFoldDB" id="A0A832V4C3"/>